<sequence length="244" mass="25813">MQRKSPILAAAVALASIAFALSPLLTRDFAGYRPEQFPVFLDFWPVQPAGWAFGIWGVIYIWLILGALWGLLNAPHDPQWQNMRGPLLVSLGIGTFWIAAANTSPILATVVIFAMAALAIAAMLRAGSDTPVWQARPVALYAGWLTAATGVGTGVVLGGYGVLTAQSAALTMLAAVLVAAMIVQSFRPAEWAYPLAVMWALAGVIAANLPAGNWAVIGLSAIGILALALGYLLRRRPRPARLTE</sequence>
<protein>
    <recommendedName>
        <fullName evidence="4">Tryptophan-rich sensory protein</fullName>
    </recommendedName>
</protein>
<comment type="caution">
    <text evidence="2">The sequence shown here is derived from an EMBL/GenBank/DDBJ whole genome shotgun (WGS) entry which is preliminary data.</text>
</comment>
<accession>A0ABS5HN45</accession>
<feature type="transmembrane region" description="Helical" evidence="1">
    <location>
        <begin position="215"/>
        <end position="233"/>
    </location>
</feature>
<feature type="transmembrane region" description="Helical" evidence="1">
    <location>
        <begin position="191"/>
        <end position="209"/>
    </location>
</feature>
<evidence type="ECO:0000313" key="3">
    <source>
        <dbReference type="Proteomes" id="UP001195941"/>
    </source>
</evidence>
<dbReference type="EMBL" id="JADMKU010000002">
    <property type="protein sequence ID" value="MBR9650013.1"/>
    <property type="molecule type" value="Genomic_DNA"/>
</dbReference>
<evidence type="ECO:0000313" key="2">
    <source>
        <dbReference type="EMBL" id="MBR9650013.1"/>
    </source>
</evidence>
<proteinExistence type="predicted"/>
<gene>
    <name evidence="2" type="ORF">IT775_02615</name>
</gene>
<feature type="transmembrane region" description="Helical" evidence="1">
    <location>
        <begin position="50"/>
        <end position="71"/>
    </location>
</feature>
<feature type="transmembrane region" description="Helical" evidence="1">
    <location>
        <begin position="106"/>
        <end position="126"/>
    </location>
</feature>
<dbReference type="Proteomes" id="UP001195941">
    <property type="component" value="Unassembled WGS sequence"/>
</dbReference>
<feature type="transmembrane region" description="Helical" evidence="1">
    <location>
        <begin position="83"/>
        <end position="100"/>
    </location>
</feature>
<name>A0ABS5HN45_9RHOB</name>
<keyword evidence="1" id="KW-0812">Transmembrane</keyword>
<evidence type="ECO:0008006" key="4">
    <source>
        <dbReference type="Google" id="ProtNLM"/>
    </source>
</evidence>
<evidence type="ECO:0000256" key="1">
    <source>
        <dbReference type="SAM" id="Phobius"/>
    </source>
</evidence>
<feature type="transmembrane region" description="Helical" evidence="1">
    <location>
        <begin position="138"/>
        <end position="157"/>
    </location>
</feature>
<keyword evidence="3" id="KW-1185">Reference proteome</keyword>
<keyword evidence="1" id="KW-1133">Transmembrane helix</keyword>
<organism evidence="2 3">
    <name type="scientific">Thalassovita aquimarina</name>
    <dbReference type="NCBI Taxonomy" id="2785917"/>
    <lineage>
        <taxon>Bacteria</taxon>
        <taxon>Pseudomonadati</taxon>
        <taxon>Pseudomonadota</taxon>
        <taxon>Alphaproteobacteria</taxon>
        <taxon>Rhodobacterales</taxon>
        <taxon>Roseobacteraceae</taxon>
        <taxon>Thalassovita</taxon>
    </lineage>
</organism>
<keyword evidence="1" id="KW-0472">Membrane</keyword>
<feature type="transmembrane region" description="Helical" evidence="1">
    <location>
        <begin position="163"/>
        <end position="184"/>
    </location>
</feature>
<reference evidence="2 3" key="1">
    <citation type="journal article" date="2021" name="Arch. Microbiol.">
        <title>Thalassobius aquimarinus sp. nov., isolated from the Sea of Japan seashore.</title>
        <authorList>
            <person name="Kurilenko V.V."/>
            <person name="Romanenko L.A."/>
            <person name="Chernysheva N.Y."/>
            <person name="Velansky P.V."/>
            <person name="Tekutyeva L.A."/>
            <person name="Isaeva M.P."/>
            <person name="Mikhailov V.V."/>
        </authorList>
    </citation>
    <scope>NUCLEOTIDE SEQUENCE [LARGE SCALE GENOMIC DNA]</scope>
    <source>
        <strain evidence="2 3">KMM 8518</strain>
    </source>
</reference>